<name>A0AAW9PX19_9CYAN</name>
<dbReference type="Pfam" id="PF06841">
    <property type="entry name" value="Phage_T4_gp19"/>
    <property type="match status" value="1"/>
</dbReference>
<dbReference type="GO" id="GO:0005198">
    <property type="term" value="F:structural molecule activity"/>
    <property type="evidence" value="ECO:0007669"/>
    <property type="project" value="InterPro"/>
</dbReference>
<evidence type="ECO:0000313" key="2">
    <source>
        <dbReference type="Proteomes" id="UP001333818"/>
    </source>
</evidence>
<dbReference type="Proteomes" id="UP001333818">
    <property type="component" value="Unassembled WGS sequence"/>
</dbReference>
<comment type="caution">
    <text evidence="1">The sequence shown here is derived from an EMBL/GenBank/DDBJ whole genome shotgun (WGS) entry which is preliminary data.</text>
</comment>
<reference evidence="1" key="1">
    <citation type="submission" date="2024-01" db="EMBL/GenBank/DDBJ databases">
        <title>Bank of Algae and Cyanobacteria of the Azores (BACA) strain genomes.</title>
        <authorList>
            <person name="Luz R."/>
            <person name="Cordeiro R."/>
            <person name="Fonseca A."/>
            <person name="Goncalves V."/>
        </authorList>
    </citation>
    <scope>NUCLEOTIDE SEQUENCE</scope>
    <source>
        <strain evidence="1">BACA0141</strain>
    </source>
</reference>
<dbReference type="PANTHER" id="PTHR38009">
    <property type="entry name" value="CONSERVED HYPOTHETICAL PHAGE TAIL PROTEIN"/>
    <property type="match status" value="1"/>
</dbReference>
<dbReference type="PANTHER" id="PTHR38009:SF1">
    <property type="entry name" value="CONSERVED HYPOTHETICAL PHAGE TAIL PROTEIN"/>
    <property type="match status" value="1"/>
</dbReference>
<dbReference type="InterPro" id="IPR011747">
    <property type="entry name" value="CHP02241"/>
</dbReference>
<organism evidence="1 2">
    <name type="scientific">Tumidithrix elongata BACA0141</name>
    <dbReference type="NCBI Taxonomy" id="2716417"/>
    <lineage>
        <taxon>Bacteria</taxon>
        <taxon>Bacillati</taxon>
        <taxon>Cyanobacteriota</taxon>
        <taxon>Cyanophyceae</taxon>
        <taxon>Pseudanabaenales</taxon>
        <taxon>Pseudanabaenaceae</taxon>
        <taxon>Tumidithrix</taxon>
        <taxon>Tumidithrix elongata</taxon>
    </lineage>
</organism>
<dbReference type="InterPro" id="IPR010667">
    <property type="entry name" value="Phage_T4_Gp19"/>
</dbReference>
<keyword evidence="2" id="KW-1185">Reference proteome</keyword>
<dbReference type="AlphaFoldDB" id="A0AAW9PX19"/>
<evidence type="ECO:0000313" key="1">
    <source>
        <dbReference type="EMBL" id="MEE3717572.1"/>
    </source>
</evidence>
<dbReference type="EMBL" id="JAZBJZ010000045">
    <property type="protein sequence ID" value="MEE3717572.1"/>
    <property type="molecule type" value="Genomic_DNA"/>
</dbReference>
<dbReference type="RefSeq" id="WP_330484001.1">
    <property type="nucleotide sequence ID" value="NZ_JAZBJZ010000045.1"/>
</dbReference>
<gene>
    <name evidence="1" type="ORF">V2H45_12480</name>
</gene>
<dbReference type="NCBIfam" id="TIGR02241">
    <property type="entry name" value="conserved hypothetical phage tail region protein"/>
    <property type="match status" value="1"/>
</dbReference>
<protein>
    <submittedName>
        <fullName evidence="1">Phage tail protein</fullName>
    </submittedName>
</protein>
<accession>A0AAW9PX19</accession>
<proteinExistence type="predicted"/>
<sequence length="157" mass="17597">MAELKPVSTSRFYVEFGGLEQKMIKSVTEITFTGSTAGHEKALASTKDGMTMRQSTSAGFLENPNFTIEVYLKEGDLDFYNWMKAVMLTPDGGDGKWSENRKSGSIVAYDSGNTEVLRWNFEKCWPKSYKMSDLNAESKDLAVETFEIVAESMVRAK</sequence>